<dbReference type="EMBL" id="CP029550">
    <property type="protein sequence ID" value="AWN39258.1"/>
    <property type="molecule type" value="Genomic_DNA"/>
</dbReference>
<dbReference type="InterPro" id="IPR058625">
    <property type="entry name" value="MdtA-like_BSH"/>
</dbReference>
<dbReference type="PANTHER" id="PTHR30469:SF38">
    <property type="entry name" value="HLYD FAMILY SECRETION PROTEIN"/>
    <property type="match status" value="1"/>
</dbReference>
<dbReference type="Proteomes" id="UP000245926">
    <property type="component" value="Chromosome"/>
</dbReference>
<evidence type="ECO:0000256" key="3">
    <source>
        <dbReference type="ARBA" id="ARBA00022448"/>
    </source>
</evidence>
<sequence length="369" mass="38572">MTGRRSTPLAICAVLLAGAVAAPALSAQTEPGKPLAAQTFVRVVAAERSMIATDIVITGDVQAQAQTNVSFRTNGKVGARLVEVGDHVEADQVLARLDPQEQRANLDNARAALTSAEAQLTQAKLSFKRQETLLASGYTTRPAFDNAEQQLRTTQAAVDSAKAALGTAQEQFSYTELRAGVAGIVLSRSLETGQVVRAGQSVLILAQDGPRDAVFNVYEALLATPPDSKTVEVVLQADPGVVAVGSVREIAPSVDPSSGTVRVKVGLDRTPPQMGLGAVVVGRGKFRPQPAIVLPWSALYRWKGRPAIWVLDPATGTVSPRNVTVERYGADTIALAAGVEPGEQVVTAGIQFLRPGQTVTVAASGEGGR</sequence>
<dbReference type="OrthoDB" id="9813967at2"/>
<dbReference type="KEGG" id="mets:DK389_00115"/>
<comment type="subcellular location">
    <subcellularLocation>
        <location evidence="1">Cell envelope</location>
    </subcellularLocation>
</comment>
<dbReference type="Pfam" id="PF25954">
    <property type="entry name" value="Beta-barrel_RND_2"/>
    <property type="match status" value="1"/>
</dbReference>
<dbReference type="Pfam" id="PF25917">
    <property type="entry name" value="BSH_RND"/>
    <property type="match status" value="1"/>
</dbReference>
<proteinExistence type="inferred from homology"/>
<evidence type="ECO:0000259" key="6">
    <source>
        <dbReference type="Pfam" id="PF25876"/>
    </source>
</evidence>
<dbReference type="GO" id="GO:0015562">
    <property type="term" value="F:efflux transmembrane transporter activity"/>
    <property type="evidence" value="ECO:0007669"/>
    <property type="project" value="TreeGrafter"/>
</dbReference>
<evidence type="ECO:0000313" key="11">
    <source>
        <dbReference type="EMBL" id="AWN44270.1"/>
    </source>
</evidence>
<dbReference type="NCBIfam" id="TIGR01730">
    <property type="entry name" value="RND_mfp"/>
    <property type="match status" value="1"/>
</dbReference>
<dbReference type="Pfam" id="PF25876">
    <property type="entry name" value="HH_MFP_RND"/>
    <property type="match status" value="1"/>
</dbReference>
<dbReference type="InterPro" id="IPR058627">
    <property type="entry name" value="MdtA-like_C"/>
</dbReference>
<evidence type="ECO:0000313" key="10">
    <source>
        <dbReference type="EMBL" id="AWN39258.1"/>
    </source>
</evidence>
<dbReference type="Pfam" id="PF25967">
    <property type="entry name" value="RND-MFP_C"/>
    <property type="match status" value="1"/>
</dbReference>
<evidence type="ECO:0000256" key="1">
    <source>
        <dbReference type="ARBA" id="ARBA00004196"/>
    </source>
</evidence>
<evidence type="ECO:0000259" key="7">
    <source>
        <dbReference type="Pfam" id="PF25917"/>
    </source>
</evidence>
<dbReference type="SUPFAM" id="SSF111369">
    <property type="entry name" value="HlyD-like secretion proteins"/>
    <property type="match status" value="1"/>
</dbReference>
<organism evidence="11 12">
    <name type="scientific">Methylobacterium durans</name>
    <dbReference type="NCBI Taxonomy" id="2202825"/>
    <lineage>
        <taxon>Bacteria</taxon>
        <taxon>Pseudomonadati</taxon>
        <taxon>Pseudomonadota</taxon>
        <taxon>Alphaproteobacteria</taxon>
        <taxon>Hyphomicrobiales</taxon>
        <taxon>Methylobacteriaceae</taxon>
        <taxon>Methylobacterium</taxon>
    </lineage>
</organism>
<comment type="similarity">
    <text evidence="2">Belongs to the membrane fusion protein (MFP) (TC 8.A.1) family.</text>
</comment>
<dbReference type="Gene3D" id="2.40.30.170">
    <property type="match status" value="1"/>
</dbReference>
<gene>
    <name evidence="10" type="ORF">DK389_00115</name>
    <name evidence="11" type="ORF">DK389_31830</name>
</gene>
<dbReference type="InterPro" id="IPR058624">
    <property type="entry name" value="MdtA-like_HH"/>
</dbReference>
<keyword evidence="5" id="KW-0732">Signal</keyword>
<evidence type="ECO:0000259" key="8">
    <source>
        <dbReference type="Pfam" id="PF25954"/>
    </source>
</evidence>
<reference evidence="12" key="1">
    <citation type="submission" date="2018-05" db="EMBL/GenBank/DDBJ databases">
        <title>Complete Genome Sequence of Methylobacterium sp. 17SD2-17.</title>
        <authorList>
            <person name="Srinivasan S."/>
        </authorList>
    </citation>
    <scope>NUCLEOTIDE SEQUENCE [LARGE SCALE GENOMIC DNA]</scope>
    <source>
        <strain evidence="12">17SD2-17</strain>
    </source>
</reference>
<dbReference type="PANTHER" id="PTHR30469">
    <property type="entry name" value="MULTIDRUG RESISTANCE PROTEIN MDTA"/>
    <property type="match status" value="1"/>
</dbReference>
<dbReference type="RefSeq" id="WP_109886674.1">
    <property type="nucleotide sequence ID" value="NZ_CP029550.1"/>
</dbReference>
<dbReference type="EMBL" id="CP029550">
    <property type="protein sequence ID" value="AWN44270.1"/>
    <property type="molecule type" value="Genomic_DNA"/>
</dbReference>
<dbReference type="Gene3D" id="1.10.287.470">
    <property type="entry name" value="Helix hairpin bin"/>
    <property type="match status" value="1"/>
</dbReference>
<accession>A0A2U8WFU3</accession>
<evidence type="ECO:0000256" key="2">
    <source>
        <dbReference type="ARBA" id="ARBA00009477"/>
    </source>
</evidence>
<dbReference type="AlphaFoldDB" id="A0A2U8WFU3"/>
<feature type="domain" description="Multidrug resistance protein MdtA-like alpha-helical hairpin" evidence="6">
    <location>
        <begin position="106"/>
        <end position="175"/>
    </location>
</feature>
<feature type="domain" description="CusB-like beta-barrel" evidence="8">
    <location>
        <begin position="215"/>
        <end position="268"/>
    </location>
</feature>
<dbReference type="KEGG" id="mets:DK389_31830"/>
<feature type="signal peptide" evidence="5">
    <location>
        <begin position="1"/>
        <end position="26"/>
    </location>
</feature>
<keyword evidence="4" id="KW-0175">Coiled coil</keyword>
<feature type="chain" id="PRO_5038227425" evidence="5">
    <location>
        <begin position="27"/>
        <end position="369"/>
    </location>
</feature>
<evidence type="ECO:0000256" key="5">
    <source>
        <dbReference type="SAM" id="SignalP"/>
    </source>
</evidence>
<dbReference type="InterPro" id="IPR058792">
    <property type="entry name" value="Beta-barrel_RND_2"/>
</dbReference>
<feature type="coiled-coil region" evidence="4">
    <location>
        <begin position="106"/>
        <end position="164"/>
    </location>
</feature>
<evidence type="ECO:0000256" key="4">
    <source>
        <dbReference type="SAM" id="Coils"/>
    </source>
</evidence>
<dbReference type="Gene3D" id="2.40.420.20">
    <property type="match status" value="1"/>
</dbReference>
<dbReference type="Gene3D" id="2.40.50.100">
    <property type="match status" value="1"/>
</dbReference>
<reference evidence="11" key="2">
    <citation type="submission" date="2018-05" db="EMBL/GenBank/DDBJ databases">
        <authorList>
            <person name="Srinivasan S."/>
        </authorList>
    </citation>
    <scope>NUCLEOTIDE SEQUENCE</scope>
    <source>
        <strain evidence="11">17SD2-17</strain>
    </source>
</reference>
<evidence type="ECO:0000259" key="9">
    <source>
        <dbReference type="Pfam" id="PF25967"/>
    </source>
</evidence>
<name>A0A2U8WFU3_9HYPH</name>
<keyword evidence="12" id="KW-1185">Reference proteome</keyword>
<reference evidence="11" key="3">
    <citation type="journal article" date="2020" name="Antonie Van Leeuwenhoek">
        <title>Methylobacterium durans sp. nov., a radiation-resistant bacterium isolated from gamma ray-irradiated soil.</title>
        <authorList>
            <person name="Kim J."/>
            <person name="Chhetri G."/>
            <person name="Kim I."/>
            <person name="Kim M.K."/>
            <person name="Seo T."/>
        </authorList>
    </citation>
    <scope>NUCLEOTIDE SEQUENCE</scope>
    <source>
        <strain evidence="11">17SD2-17</strain>
    </source>
</reference>
<feature type="domain" description="Multidrug resistance protein MdtA-like C-terminal permuted SH3" evidence="9">
    <location>
        <begin position="291"/>
        <end position="351"/>
    </location>
</feature>
<feature type="domain" description="Multidrug resistance protein MdtA-like barrel-sandwich hybrid" evidence="7">
    <location>
        <begin position="68"/>
        <end position="203"/>
    </location>
</feature>
<protein>
    <submittedName>
        <fullName evidence="11">Efflux RND transporter periplasmic adaptor subunit</fullName>
    </submittedName>
</protein>
<dbReference type="InterPro" id="IPR006143">
    <property type="entry name" value="RND_pump_MFP"/>
</dbReference>
<keyword evidence="3" id="KW-0813">Transport</keyword>
<dbReference type="GO" id="GO:1990281">
    <property type="term" value="C:efflux pump complex"/>
    <property type="evidence" value="ECO:0007669"/>
    <property type="project" value="TreeGrafter"/>
</dbReference>
<evidence type="ECO:0000313" key="12">
    <source>
        <dbReference type="Proteomes" id="UP000245926"/>
    </source>
</evidence>